<dbReference type="Gene3D" id="3.40.190.170">
    <property type="entry name" value="Bacterial extracellular solute-binding protein, family 7"/>
    <property type="match status" value="1"/>
</dbReference>
<feature type="signal peptide" evidence="2">
    <location>
        <begin position="1"/>
        <end position="22"/>
    </location>
</feature>
<evidence type="ECO:0000313" key="4">
    <source>
        <dbReference type="Proteomes" id="UP000076848"/>
    </source>
</evidence>
<dbReference type="OrthoDB" id="9783941at2"/>
<keyword evidence="4" id="KW-1185">Reference proteome</keyword>
<dbReference type="GO" id="GO:0055085">
    <property type="term" value="P:transmembrane transport"/>
    <property type="evidence" value="ECO:0007669"/>
    <property type="project" value="InterPro"/>
</dbReference>
<dbReference type="AlphaFoldDB" id="A0A157SWA3"/>
<organism evidence="3 4">
    <name type="scientific">Bordetella ansorpii</name>
    <dbReference type="NCBI Taxonomy" id="288768"/>
    <lineage>
        <taxon>Bacteria</taxon>
        <taxon>Pseudomonadati</taxon>
        <taxon>Pseudomonadota</taxon>
        <taxon>Betaproteobacteria</taxon>
        <taxon>Burkholderiales</taxon>
        <taxon>Alcaligenaceae</taxon>
        <taxon>Bordetella</taxon>
    </lineage>
</organism>
<name>A0A157SWA3_9BORD</name>
<dbReference type="InterPro" id="IPR018389">
    <property type="entry name" value="DctP_fam"/>
</dbReference>
<dbReference type="Pfam" id="PF03480">
    <property type="entry name" value="DctP"/>
    <property type="match status" value="1"/>
</dbReference>
<dbReference type="InterPro" id="IPR038404">
    <property type="entry name" value="TRAP_DctP_sf"/>
</dbReference>
<feature type="chain" id="PRO_5007616592" evidence="2">
    <location>
        <begin position="23"/>
        <end position="324"/>
    </location>
</feature>
<dbReference type="PANTHER" id="PTHR33376:SF4">
    <property type="entry name" value="SIALIC ACID-BINDING PERIPLASMIC PROTEIN SIAP"/>
    <property type="match status" value="1"/>
</dbReference>
<dbReference type="RefSeq" id="WP_066134442.1">
    <property type="nucleotide sequence ID" value="NZ_FKIF01000010.1"/>
</dbReference>
<dbReference type="CDD" id="cd13602">
    <property type="entry name" value="PBP2_TRAP_BpDctp6_7"/>
    <property type="match status" value="1"/>
</dbReference>
<dbReference type="Proteomes" id="UP000076848">
    <property type="component" value="Unassembled WGS sequence"/>
</dbReference>
<dbReference type="PANTHER" id="PTHR33376">
    <property type="match status" value="1"/>
</dbReference>
<protein>
    <submittedName>
        <fullName evidence="3">Exported protein (TRAP dicarboxylate transporter)</fullName>
    </submittedName>
</protein>
<proteinExistence type="predicted"/>
<gene>
    <name evidence="3" type="ORF">SAMEA3906486_05465</name>
</gene>
<dbReference type="NCBIfam" id="NF037995">
    <property type="entry name" value="TRAP_S1"/>
    <property type="match status" value="1"/>
</dbReference>
<evidence type="ECO:0000256" key="1">
    <source>
        <dbReference type="ARBA" id="ARBA00022729"/>
    </source>
</evidence>
<dbReference type="EMBL" id="FKIF01000010">
    <property type="protein sequence ID" value="SAI74748.1"/>
    <property type="molecule type" value="Genomic_DNA"/>
</dbReference>
<reference evidence="3 4" key="1">
    <citation type="submission" date="2016-04" db="EMBL/GenBank/DDBJ databases">
        <authorList>
            <consortium name="Pathogen Informatics"/>
        </authorList>
    </citation>
    <scope>NUCLEOTIDE SEQUENCE [LARGE SCALE GENOMIC DNA]</scope>
    <source>
        <strain evidence="3 4">H050680373</strain>
    </source>
</reference>
<sequence>MYKRVSLLAGAAALVFGTAASAQTKWDLPSAYPANNFHVENLATFVKDVDALSGGKLKITLHSNASLYKAPEIKRAVQGNQAQAGEILLSNFANEDPVYELDGLPFLASGYKAAYKLYQAQKPYLEKKLESQGMMLLYAVAWPPQGIFANKDLRQIKDMAGLKWRAYSPVTAKIAELVSAQPVTVQQAELSQAMATGVIDSYMSSGSTGYDTKTFEYIKKFYDTQAWLPKNAIIVNKRAYDALDPATQDALKKAAAQAEERGWKSSEEKNTWYLEQLSKNGMEIVKPTPELREGLGAIGKRMLDDWLKKAGPDGQAMIDAYRKP</sequence>
<evidence type="ECO:0000256" key="2">
    <source>
        <dbReference type="SAM" id="SignalP"/>
    </source>
</evidence>
<dbReference type="STRING" id="288768.SAMEA3906486_05465"/>
<accession>A0A157SWA3</accession>
<keyword evidence="1 2" id="KW-0732">Signal</keyword>
<evidence type="ECO:0000313" key="3">
    <source>
        <dbReference type="EMBL" id="SAI74748.1"/>
    </source>
</evidence>